<dbReference type="GO" id="GO:0000976">
    <property type="term" value="F:transcription cis-regulatory region binding"/>
    <property type="evidence" value="ECO:0007669"/>
    <property type="project" value="TreeGrafter"/>
</dbReference>
<feature type="domain" description="HTH lacI-type" evidence="4">
    <location>
        <begin position="4"/>
        <end position="58"/>
    </location>
</feature>
<dbReference type="EMBL" id="RBNH01000014">
    <property type="protein sequence ID" value="RKO22102.1"/>
    <property type="molecule type" value="Genomic_DNA"/>
</dbReference>
<dbReference type="Gene3D" id="3.40.50.2300">
    <property type="match status" value="2"/>
</dbReference>
<dbReference type="PANTHER" id="PTHR30146">
    <property type="entry name" value="LACI-RELATED TRANSCRIPTIONAL REPRESSOR"/>
    <property type="match status" value="1"/>
</dbReference>
<dbReference type="PROSITE" id="PS50932">
    <property type="entry name" value="HTH_LACI_2"/>
    <property type="match status" value="1"/>
</dbReference>
<proteinExistence type="predicted"/>
<dbReference type="SUPFAM" id="SSF47413">
    <property type="entry name" value="lambda repressor-like DNA-binding domains"/>
    <property type="match status" value="1"/>
</dbReference>
<dbReference type="GO" id="GO:0003700">
    <property type="term" value="F:DNA-binding transcription factor activity"/>
    <property type="evidence" value="ECO:0007669"/>
    <property type="project" value="TreeGrafter"/>
</dbReference>
<reference evidence="5 6" key="1">
    <citation type="submission" date="2018-10" db="EMBL/GenBank/DDBJ databases">
        <title>Genome-guide identification and characterization of bacteria that degrade polycyclic aromatic hydrocarbons and resist hexavalent chromium simultaneously.</title>
        <authorList>
            <person name="Feng H."/>
        </authorList>
    </citation>
    <scope>NUCLEOTIDE SEQUENCE [LARGE SCALE GENOMIC DNA]</scope>
    <source>
        <strain evidence="5 6">J015</strain>
    </source>
</reference>
<keyword evidence="1" id="KW-0805">Transcription regulation</keyword>
<name>A0A3B0FKC0_PSEPS</name>
<dbReference type="SMART" id="SM00354">
    <property type="entry name" value="HTH_LACI"/>
    <property type="match status" value="1"/>
</dbReference>
<evidence type="ECO:0000256" key="1">
    <source>
        <dbReference type="ARBA" id="ARBA00023015"/>
    </source>
</evidence>
<sequence>MARATVQDVARTAGVSVGTVSRVLNGSPAVSESSKAKVAAAIRQLNYRPLASARDLRRDRTMRILALAKNLYSPVISEVFRGAGDAAALSGYVTLIAPTAGDREREQQLVDMLRNGSVDGLIMFSPTMPDEDVEEMAEQLCVVQVCEIADAEAAFGVSIDDRQAAFDITRHLIRTGGQRMAMIGTRAARSGRLREEGFRRAVAEAGLSPDHMLFTDGDFDFHAGRRLAKELLGLSPLPDAVFCGSDTVAAGCVREITDAGLRVPEDIAVAGFDDSIQAEMCIPELTTIRQPAYAMGQVAFEALLARMTEPEAYRRGRTFLPHELVVRDSTNG</sequence>
<evidence type="ECO:0000313" key="6">
    <source>
        <dbReference type="Proteomes" id="UP000273159"/>
    </source>
</evidence>
<keyword evidence="2" id="KW-0238">DNA-binding</keyword>
<dbReference type="PROSITE" id="PS00356">
    <property type="entry name" value="HTH_LACI_1"/>
    <property type="match status" value="1"/>
</dbReference>
<dbReference type="Pfam" id="PF13377">
    <property type="entry name" value="Peripla_BP_3"/>
    <property type="match status" value="1"/>
</dbReference>
<reference evidence="6" key="2">
    <citation type="submission" date="2018-10" db="EMBL/GenBank/DDBJ databases">
        <authorList>
            <person name="Wang Y."/>
            <person name="Wang J."/>
            <person name="Yang X."/>
            <person name="Wang Z."/>
            <person name="Huang Y."/>
        </authorList>
    </citation>
    <scope>NUCLEOTIDE SEQUENCE [LARGE SCALE GENOMIC DNA]</scope>
    <source>
        <strain evidence="6">J015</strain>
    </source>
</reference>
<dbReference type="Proteomes" id="UP000273159">
    <property type="component" value="Unassembled WGS sequence"/>
</dbReference>
<dbReference type="AlphaFoldDB" id="A0A3B0FKC0"/>
<dbReference type="CDD" id="cd06284">
    <property type="entry name" value="PBP1_LacI-like"/>
    <property type="match status" value="1"/>
</dbReference>
<dbReference type="Gene3D" id="1.10.260.40">
    <property type="entry name" value="lambda repressor-like DNA-binding domains"/>
    <property type="match status" value="1"/>
</dbReference>
<dbReference type="InterPro" id="IPR000843">
    <property type="entry name" value="HTH_LacI"/>
</dbReference>
<gene>
    <name evidence="5" type="ORF">D7Z96_14945</name>
</gene>
<comment type="caution">
    <text evidence="5">The sequence shown here is derived from an EMBL/GenBank/DDBJ whole genome shotgun (WGS) entry which is preliminary data.</text>
</comment>
<accession>A0A3B0FKC0</accession>
<dbReference type="InterPro" id="IPR010982">
    <property type="entry name" value="Lambda_DNA-bd_dom_sf"/>
</dbReference>
<organism evidence="5 6">
    <name type="scientific">Pseudarthrobacter phenanthrenivorans</name>
    <name type="common">Arthrobacter phenanthrenivorans</name>
    <dbReference type="NCBI Taxonomy" id="361575"/>
    <lineage>
        <taxon>Bacteria</taxon>
        <taxon>Bacillati</taxon>
        <taxon>Actinomycetota</taxon>
        <taxon>Actinomycetes</taxon>
        <taxon>Micrococcales</taxon>
        <taxon>Micrococcaceae</taxon>
        <taxon>Pseudarthrobacter</taxon>
    </lineage>
</organism>
<evidence type="ECO:0000256" key="3">
    <source>
        <dbReference type="ARBA" id="ARBA00023163"/>
    </source>
</evidence>
<dbReference type="PANTHER" id="PTHR30146:SF109">
    <property type="entry name" value="HTH-TYPE TRANSCRIPTIONAL REGULATOR GALS"/>
    <property type="match status" value="1"/>
</dbReference>
<evidence type="ECO:0000256" key="2">
    <source>
        <dbReference type="ARBA" id="ARBA00023125"/>
    </source>
</evidence>
<evidence type="ECO:0000313" key="5">
    <source>
        <dbReference type="EMBL" id="RKO22102.1"/>
    </source>
</evidence>
<keyword evidence="3" id="KW-0804">Transcription</keyword>
<protein>
    <submittedName>
        <fullName evidence="5">LacI family transcriptional regulator</fullName>
    </submittedName>
</protein>
<dbReference type="Pfam" id="PF00356">
    <property type="entry name" value="LacI"/>
    <property type="match status" value="1"/>
</dbReference>
<dbReference type="CDD" id="cd01392">
    <property type="entry name" value="HTH_LacI"/>
    <property type="match status" value="1"/>
</dbReference>
<dbReference type="InterPro" id="IPR028082">
    <property type="entry name" value="Peripla_BP_I"/>
</dbReference>
<dbReference type="RefSeq" id="WP_041652354.1">
    <property type="nucleotide sequence ID" value="NZ_RBNH01000014.1"/>
</dbReference>
<evidence type="ECO:0000259" key="4">
    <source>
        <dbReference type="PROSITE" id="PS50932"/>
    </source>
</evidence>
<dbReference type="InterPro" id="IPR046335">
    <property type="entry name" value="LacI/GalR-like_sensor"/>
</dbReference>
<dbReference type="PRINTS" id="PR00036">
    <property type="entry name" value="HTHLACI"/>
</dbReference>
<dbReference type="SUPFAM" id="SSF53822">
    <property type="entry name" value="Periplasmic binding protein-like I"/>
    <property type="match status" value="1"/>
</dbReference>